<evidence type="ECO:0000313" key="3">
    <source>
        <dbReference type="Proteomes" id="UP000434101"/>
    </source>
</evidence>
<dbReference type="OrthoDB" id="203696at2157"/>
<feature type="transmembrane region" description="Helical" evidence="1">
    <location>
        <begin position="49"/>
        <end position="69"/>
    </location>
</feature>
<protein>
    <submittedName>
        <fullName evidence="2">Uncharacterized protein</fullName>
    </submittedName>
</protein>
<dbReference type="EMBL" id="WUYX01000024">
    <property type="protein sequence ID" value="MXV61753.1"/>
    <property type="molecule type" value="Genomic_DNA"/>
</dbReference>
<keyword evidence="1" id="KW-0472">Membrane</keyword>
<dbReference type="Proteomes" id="UP000434101">
    <property type="component" value="Unassembled WGS sequence"/>
</dbReference>
<feature type="transmembrane region" description="Helical" evidence="1">
    <location>
        <begin position="22"/>
        <end position="42"/>
    </location>
</feature>
<organism evidence="2 3">
    <name type="scientific">Natronorubrum halalkaliphilum</name>
    <dbReference type="NCBI Taxonomy" id="2691917"/>
    <lineage>
        <taxon>Archaea</taxon>
        <taxon>Methanobacteriati</taxon>
        <taxon>Methanobacteriota</taxon>
        <taxon>Stenosarchaea group</taxon>
        <taxon>Halobacteria</taxon>
        <taxon>Halobacteriales</taxon>
        <taxon>Natrialbaceae</taxon>
        <taxon>Natronorubrum</taxon>
    </lineage>
</organism>
<dbReference type="AlphaFoldDB" id="A0A6B0VKN5"/>
<proteinExistence type="predicted"/>
<sequence length="144" mass="14718">MEQTHETGTESFEDGPITPTRIAMAAALMDVVAFAIIGHIALDDIAIGGITGLMVGLGVYCFLPLFLLADEDGLGTLAPADDAAPLRGFHRLAAGLALSGGGMVLFATGFMELELFVGLAAAVVATGVGYLTIGFVLPNAKLPK</sequence>
<evidence type="ECO:0000313" key="2">
    <source>
        <dbReference type="EMBL" id="MXV61753.1"/>
    </source>
</evidence>
<keyword evidence="3" id="KW-1185">Reference proteome</keyword>
<gene>
    <name evidence="2" type="ORF">GS429_06670</name>
</gene>
<keyword evidence="1" id="KW-1133">Transmembrane helix</keyword>
<name>A0A6B0VKN5_9EURY</name>
<keyword evidence="1" id="KW-0812">Transmembrane</keyword>
<comment type="caution">
    <text evidence="2">The sequence shown here is derived from an EMBL/GenBank/DDBJ whole genome shotgun (WGS) entry which is preliminary data.</text>
</comment>
<dbReference type="RefSeq" id="WP_160063907.1">
    <property type="nucleotide sequence ID" value="NZ_WUYX01000024.1"/>
</dbReference>
<reference evidence="2 3" key="1">
    <citation type="submission" date="2020-01" db="EMBL/GenBank/DDBJ databases">
        <title>Natronorubrum sp. JWXQ-INN 674 isolated from Inner Mongolia Autonomous Region of China.</title>
        <authorList>
            <person name="Xue Q."/>
        </authorList>
    </citation>
    <scope>NUCLEOTIDE SEQUENCE [LARGE SCALE GENOMIC DNA]</scope>
    <source>
        <strain evidence="2 3">JWXQ-INN-674</strain>
    </source>
</reference>
<evidence type="ECO:0000256" key="1">
    <source>
        <dbReference type="SAM" id="Phobius"/>
    </source>
</evidence>
<accession>A0A6B0VKN5</accession>
<feature type="transmembrane region" description="Helical" evidence="1">
    <location>
        <begin position="115"/>
        <end position="137"/>
    </location>
</feature>
<feature type="transmembrane region" description="Helical" evidence="1">
    <location>
        <begin position="89"/>
        <end position="108"/>
    </location>
</feature>